<dbReference type="NCBIfam" id="TIGR04034">
    <property type="entry name" value="export_SdpA"/>
    <property type="match status" value="1"/>
</dbReference>
<reference evidence="1 2" key="1">
    <citation type="submission" date="2017-08" db="EMBL/GenBank/DDBJ databases">
        <title>Genome sequence of Streptomyces albireticuli NRRL B-1670.</title>
        <authorList>
            <person name="Graham D.E."/>
            <person name="Mahan K.M."/>
            <person name="Klingeman D.M."/>
            <person name="Hettich R.L."/>
            <person name="Parry R.J."/>
            <person name="Spain J.C."/>
        </authorList>
    </citation>
    <scope>NUCLEOTIDE SEQUENCE [LARGE SCALE GENOMIC DNA]</scope>
    <source>
        <strain evidence="1 2">NRRL B-1670</strain>
    </source>
</reference>
<evidence type="ECO:0000313" key="1">
    <source>
        <dbReference type="EMBL" id="PAU48504.1"/>
    </source>
</evidence>
<sequence length="173" mass="19251">MLAVAAVWSVVFLYVAQVHVPKNVISLPGQKQARSTVADVAPQGWAFFTKSPRDVEVLPYRQATNDTWTSLALTPHSSPRNAFGLDRASRSQGIEISLLLNLAEKKDWKECEEELADCLTGARPTRNVDNPSPEPTVCGRVALVQEKPVPWAWRDLVDERATPERFLTLDVIC</sequence>
<dbReference type="Proteomes" id="UP000218944">
    <property type="component" value="Unassembled WGS sequence"/>
</dbReference>
<keyword evidence="2" id="KW-1185">Reference proteome</keyword>
<gene>
    <name evidence="1" type="ORF">CK936_12945</name>
</gene>
<organism evidence="1 2">
    <name type="scientific">Streptomyces albireticuli</name>
    <dbReference type="NCBI Taxonomy" id="1940"/>
    <lineage>
        <taxon>Bacteria</taxon>
        <taxon>Bacillati</taxon>
        <taxon>Actinomycetota</taxon>
        <taxon>Actinomycetes</taxon>
        <taxon>Kitasatosporales</taxon>
        <taxon>Streptomycetaceae</taxon>
        <taxon>Streptomyces</taxon>
    </lineage>
</organism>
<protein>
    <submittedName>
        <fullName evidence="1">SdpA family antimicrobial peptide system protein</fullName>
    </submittedName>
</protein>
<evidence type="ECO:0000313" key="2">
    <source>
        <dbReference type="Proteomes" id="UP000218944"/>
    </source>
</evidence>
<dbReference type="Pfam" id="PF17418">
    <property type="entry name" value="SdpA"/>
    <property type="match status" value="1"/>
</dbReference>
<accession>A0A2A2DAF5</accession>
<name>A0A2A2DAF5_9ACTN</name>
<dbReference type="AlphaFoldDB" id="A0A2A2DAF5"/>
<dbReference type="InterPro" id="IPR023902">
    <property type="entry name" value="Sporulation_SdpA"/>
</dbReference>
<proteinExistence type="predicted"/>
<comment type="caution">
    <text evidence="1">The sequence shown here is derived from an EMBL/GenBank/DDBJ whole genome shotgun (WGS) entry which is preliminary data.</text>
</comment>
<dbReference type="EMBL" id="NSJV01000243">
    <property type="protein sequence ID" value="PAU48504.1"/>
    <property type="molecule type" value="Genomic_DNA"/>
</dbReference>